<dbReference type="STRING" id="333138.LQ50_20230"/>
<feature type="domain" description="N-acetyltransferase" evidence="1">
    <location>
        <begin position="21"/>
        <end position="176"/>
    </location>
</feature>
<sequence>MFTYKLNDDTQLRLLEPRHAEALFLLTDGSRNYLREWLPWVDYTKNINDSKNFIEGTLKQFSSNNGFQAGIWYKGELVGVVGLHSVNWANKSTSIGYWLGEGFQGKGLMTEACRAVIDYCFHELGLNRIEIRAATGNQKSQAIPERLGFEKEGCLKSSEFLYDRYVDHYVYGLIKDHGHLLT</sequence>
<dbReference type="PROSITE" id="PS51186">
    <property type="entry name" value="GNAT"/>
    <property type="match status" value="1"/>
</dbReference>
<dbReference type="GO" id="GO:0005737">
    <property type="term" value="C:cytoplasm"/>
    <property type="evidence" value="ECO:0007669"/>
    <property type="project" value="TreeGrafter"/>
</dbReference>
<accession>A0A0B0I7V4</accession>
<dbReference type="RefSeq" id="WP_034632302.1">
    <property type="nucleotide sequence ID" value="NZ_JRJU01000035.1"/>
</dbReference>
<protein>
    <recommendedName>
        <fullName evidence="1">N-acetyltransferase domain-containing protein</fullName>
    </recommendedName>
</protein>
<dbReference type="PANTHER" id="PTHR43441">
    <property type="entry name" value="RIBOSOMAL-PROTEIN-SERINE ACETYLTRANSFERASE"/>
    <property type="match status" value="1"/>
</dbReference>
<gene>
    <name evidence="2" type="ORF">LQ50_20230</name>
</gene>
<evidence type="ECO:0000313" key="3">
    <source>
        <dbReference type="Proteomes" id="UP000030832"/>
    </source>
</evidence>
<proteinExistence type="predicted"/>
<comment type="caution">
    <text evidence="2">The sequence shown here is derived from an EMBL/GenBank/DDBJ whole genome shotgun (WGS) entry which is preliminary data.</text>
</comment>
<dbReference type="InterPro" id="IPR016181">
    <property type="entry name" value="Acyl_CoA_acyltransferase"/>
</dbReference>
<dbReference type="Gene3D" id="3.40.630.30">
    <property type="match status" value="1"/>
</dbReference>
<dbReference type="AlphaFoldDB" id="A0A0B0I7V4"/>
<evidence type="ECO:0000259" key="1">
    <source>
        <dbReference type="PROSITE" id="PS51186"/>
    </source>
</evidence>
<evidence type="ECO:0000313" key="2">
    <source>
        <dbReference type="EMBL" id="KHF38568.1"/>
    </source>
</evidence>
<dbReference type="GO" id="GO:1990189">
    <property type="term" value="F:protein N-terminal-serine acetyltransferase activity"/>
    <property type="evidence" value="ECO:0007669"/>
    <property type="project" value="TreeGrafter"/>
</dbReference>
<dbReference type="Pfam" id="PF13302">
    <property type="entry name" value="Acetyltransf_3"/>
    <property type="match status" value="1"/>
</dbReference>
<dbReference type="eggNOG" id="COG1670">
    <property type="taxonomic scope" value="Bacteria"/>
</dbReference>
<dbReference type="EMBL" id="JRJU01000035">
    <property type="protein sequence ID" value="KHF38568.1"/>
    <property type="molecule type" value="Genomic_DNA"/>
</dbReference>
<dbReference type="Proteomes" id="UP000030832">
    <property type="component" value="Unassembled WGS sequence"/>
</dbReference>
<dbReference type="InterPro" id="IPR051908">
    <property type="entry name" value="Ribosomal_N-acetyltransferase"/>
</dbReference>
<organism evidence="2 3">
    <name type="scientific">Halalkalibacter okhensis</name>
    <dbReference type="NCBI Taxonomy" id="333138"/>
    <lineage>
        <taxon>Bacteria</taxon>
        <taxon>Bacillati</taxon>
        <taxon>Bacillota</taxon>
        <taxon>Bacilli</taxon>
        <taxon>Bacillales</taxon>
        <taxon>Bacillaceae</taxon>
        <taxon>Halalkalibacter</taxon>
    </lineage>
</organism>
<dbReference type="PANTHER" id="PTHR43441:SF12">
    <property type="entry name" value="RIBOSOMAL N-ACETYLTRANSFERASE YDAF-RELATED"/>
    <property type="match status" value="1"/>
</dbReference>
<dbReference type="SUPFAM" id="SSF55729">
    <property type="entry name" value="Acyl-CoA N-acyltransferases (Nat)"/>
    <property type="match status" value="1"/>
</dbReference>
<reference evidence="2 3" key="1">
    <citation type="submission" date="2014-09" db="EMBL/GenBank/DDBJ databases">
        <title>Genome sequencing and annotation of Bacillus Okhensis strain Kh10-101T.</title>
        <authorList>
            <person name="Prakash J.S."/>
        </authorList>
    </citation>
    <scope>NUCLEOTIDE SEQUENCE [LARGE SCALE GENOMIC DNA]</scope>
    <source>
        <strain evidence="3">Kh10-101T</strain>
    </source>
</reference>
<name>A0A0B0I7V4_9BACI</name>
<dbReference type="InterPro" id="IPR000182">
    <property type="entry name" value="GNAT_dom"/>
</dbReference>
<dbReference type="GO" id="GO:0008999">
    <property type="term" value="F:protein-N-terminal-alanine acetyltransferase activity"/>
    <property type="evidence" value="ECO:0007669"/>
    <property type="project" value="TreeGrafter"/>
</dbReference>
<dbReference type="OrthoDB" id="9784707at2"/>
<keyword evidence="3" id="KW-1185">Reference proteome</keyword>